<proteinExistence type="predicted"/>
<evidence type="ECO:0000256" key="1">
    <source>
        <dbReference type="PROSITE-ProRule" id="PRU00042"/>
    </source>
</evidence>
<sequence length="321" mass="36937">MHRSASMISNSDDESDYLSAEKKQRGLSDRLFHFRHHMRSRHSLNQTTLVPLIADQFDPEEDCFVIKPSQATPGTSREKDVTNETPNYTGDNSTYAPDQIDCIPIRQIFSSNVKCGVCNYQTKVRVNIIRHLQMHLDEKAVSDSAPVNPVPCLEKNEKMFDKMINFAASSITTGRMSGTAKGKVKLKFFVRELVDTQNTSLIKKCVYKKDEEKEEIYPDYVPTHRRYVCGAEGCAYLCPEESNLKHHLMALHSDDNNFICAHCKIKIEPNDIEHVMKHFKMHGLHLYKCHYCHFVHHLKHKIEKHSQDSHPDVAAKVDTIR</sequence>
<keyword evidence="1" id="KW-0863">Zinc-finger</keyword>
<evidence type="ECO:0000313" key="4">
    <source>
        <dbReference type="EMBL" id="ERL85412.1"/>
    </source>
</evidence>
<dbReference type="SMART" id="SM00355">
    <property type="entry name" value="ZnF_C2H2"/>
    <property type="match status" value="4"/>
</dbReference>
<gene>
    <name evidence="4" type="ORF">D910_02832</name>
</gene>
<name>U4TX95_DENPD</name>
<keyword evidence="1" id="KW-0862">Zinc</keyword>
<feature type="compositionally biased region" description="Polar residues" evidence="2">
    <location>
        <begin position="1"/>
        <end position="10"/>
    </location>
</feature>
<reference evidence="4 5" key="1">
    <citation type="journal article" date="2013" name="Genome Biol.">
        <title>Draft genome of the mountain pine beetle, Dendroctonus ponderosae Hopkins, a major forest pest.</title>
        <authorList>
            <person name="Keeling C.I."/>
            <person name="Yuen M.M."/>
            <person name="Liao N.Y."/>
            <person name="Docking T.R."/>
            <person name="Chan S.K."/>
            <person name="Taylor G.A."/>
            <person name="Palmquist D.L."/>
            <person name="Jackman S.D."/>
            <person name="Nguyen A."/>
            <person name="Li M."/>
            <person name="Henderson H."/>
            <person name="Janes J.K."/>
            <person name="Zhao Y."/>
            <person name="Pandoh P."/>
            <person name="Moore R."/>
            <person name="Sperling F.A."/>
            <person name="Huber D.P."/>
            <person name="Birol I."/>
            <person name="Jones S.J."/>
            <person name="Bohlmann J."/>
        </authorList>
    </citation>
    <scope>NUCLEOTIDE SEQUENCE</scope>
</reference>
<dbReference type="PROSITE" id="PS00028">
    <property type="entry name" value="ZINC_FINGER_C2H2_1"/>
    <property type="match status" value="1"/>
</dbReference>
<feature type="compositionally biased region" description="Polar residues" evidence="2">
    <location>
        <begin position="83"/>
        <end position="92"/>
    </location>
</feature>
<dbReference type="OrthoDB" id="4737882at2759"/>
<evidence type="ECO:0000259" key="3">
    <source>
        <dbReference type="PROSITE" id="PS50157"/>
    </source>
</evidence>
<dbReference type="Proteomes" id="UP000030742">
    <property type="component" value="Unassembled WGS sequence"/>
</dbReference>
<feature type="domain" description="C2H2-type" evidence="3">
    <location>
        <begin position="113"/>
        <end position="140"/>
    </location>
</feature>
<protein>
    <recommendedName>
        <fullName evidence="3">C2H2-type domain-containing protein</fullName>
    </recommendedName>
</protein>
<organism evidence="4 5">
    <name type="scientific">Dendroctonus ponderosae</name>
    <name type="common">Mountain pine beetle</name>
    <dbReference type="NCBI Taxonomy" id="77166"/>
    <lineage>
        <taxon>Eukaryota</taxon>
        <taxon>Metazoa</taxon>
        <taxon>Ecdysozoa</taxon>
        <taxon>Arthropoda</taxon>
        <taxon>Hexapoda</taxon>
        <taxon>Insecta</taxon>
        <taxon>Pterygota</taxon>
        <taxon>Neoptera</taxon>
        <taxon>Endopterygota</taxon>
        <taxon>Coleoptera</taxon>
        <taxon>Polyphaga</taxon>
        <taxon>Cucujiformia</taxon>
        <taxon>Curculionidae</taxon>
        <taxon>Scolytinae</taxon>
        <taxon>Dendroctonus</taxon>
    </lineage>
</organism>
<evidence type="ECO:0000256" key="2">
    <source>
        <dbReference type="SAM" id="MobiDB-lite"/>
    </source>
</evidence>
<dbReference type="EMBL" id="KB631692">
    <property type="protein sequence ID" value="ERL85412.1"/>
    <property type="molecule type" value="Genomic_DNA"/>
</dbReference>
<feature type="region of interest" description="Disordered" evidence="2">
    <location>
        <begin position="67"/>
        <end position="92"/>
    </location>
</feature>
<feature type="region of interest" description="Disordered" evidence="2">
    <location>
        <begin position="1"/>
        <end position="21"/>
    </location>
</feature>
<evidence type="ECO:0000313" key="5">
    <source>
        <dbReference type="Proteomes" id="UP000030742"/>
    </source>
</evidence>
<keyword evidence="1" id="KW-0479">Metal-binding</keyword>
<dbReference type="AlphaFoldDB" id="U4TX95"/>
<dbReference type="PROSITE" id="PS50157">
    <property type="entry name" value="ZINC_FINGER_C2H2_2"/>
    <property type="match status" value="1"/>
</dbReference>
<dbReference type="GO" id="GO:0008270">
    <property type="term" value="F:zinc ion binding"/>
    <property type="evidence" value="ECO:0007669"/>
    <property type="project" value="UniProtKB-KW"/>
</dbReference>
<dbReference type="InterPro" id="IPR013087">
    <property type="entry name" value="Znf_C2H2_type"/>
</dbReference>
<accession>U4TX95</accession>